<feature type="domain" description="Campylobacter invasion antigen D C-terminal" evidence="1">
    <location>
        <begin position="70"/>
        <end position="121"/>
    </location>
</feature>
<organism evidence="2 3">
    <name type="scientific">Campylobacter canadensis</name>
    <dbReference type="NCBI Taxonomy" id="449520"/>
    <lineage>
        <taxon>Bacteria</taxon>
        <taxon>Pseudomonadati</taxon>
        <taxon>Campylobacterota</taxon>
        <taxon>Epsilonproteobacteria</taxon>
        <taxon>Campylobacterales</taxon>
        <taxon>Campylobacteraceae</taxon>
        <taxon>Campylobacter</taxon>
    </lineage>
</organism>
<name>A0ABS7WSJ3_9BACT</name>
<comment type="caution">
    <text evidence="2">The sequence shown here is derived from an EMBL/GenBank/DDBJ whole genome shotgun (WGS) entry which is preliminary data.</text>
</comment>
<evidence type="ECO:0000259" key="1">
    <source>
        <dbReference type="Pfam" id="PF21862"/>
    </source>
</evidence>
<gene>
    <name evidence="2" type="ORF">AVCANL283_06440</name>
</gene>
<dbReference type="Proteomes" id="UP000786183">
    <property type="component" value="Unassembled WGS sequence"/>
</dbReference>
<dbReference type="Pfam" id="PF21862">
    <property type="entry name" value="CiaD"/>
    <property type="match status" value="1"/>
</dbReference>
<dbReference type="EMBL" id="JACGBB010000013">
    <property type="protein sequence ID" value="MBZ7987738.1"/>
    <property type="molecule type" value="Genomic_DNA"/>
</dbReference>
<proteinExistence type="predicted"/>
<reference evidence="2 3" key="1">
    <citation type="submission" date="2020-07" db="EMBL/GenBank/DDBJ databases">
        <title>Transfer of Campylobacter canadensis to the novel genus Avispirillum gen. nov., that also includes two novel species recovered from migratory waterfowl: Avispirillum anseris sp. nov. and Avispirillum brantae sp. nov.</title>
        <authorList>
            <person name="Miller W.G."/>
            <person name="Chapman M.H."/>
            <person name="Yee E."/>
            <person name="Inglis G.D."/>
        </authorList>
    </citation>
    <scope>NUCLEOTIDE SEQUENCE [LARGE SCALE GENOMIC DNA]</scope>
    <source>
        <strain evidence="2 3">L283</strain>
    </source>
</reference>
<evidence type="ECO:0000313" key="3">
    <source>
        <dbReference type="Proteomes" id="UP000786183"/>
    </source>
</evidence>
<keyword evidence="3" id="KW-1185">Reference proteome</keyword>
<dbReference type="RefSeq" id="WP_224325421.1">
    <property type="nucleotide sequence ID" value="NZ_JACGBB010000013.1"/>
</dbReference>
<protein>
    <recommendedName>
        <fullName evidence="1">Campylobacter invasion antigen D C-terminal domain-containing protein</fullName>
    </recommendedName>
</protein>
<sequence length="122" mass="14645">MNIDDISKLALKMVQEEELKEERLKEERIKEERLEESNNFLMQGQKDFIEEKKEEFQDKSTTQSVLKTVDKLYLNKIKERILVLFEALKNADNENDLNKRLDLTIEFIQFLLAHIDEQLDKE</sequence>
<evidence type="ECO:0000313" key="2">
    <source>
        <dbReference type="EMBL" id="MBZ7987738.1"/>
    </source>
</evidence>
<dbReference type="InterPro" id="IPR054057">
    <property type="entry name" value="CiaD_C"/>
</dbReference>
<accession>A0ABS7WSJ3</accession>